<dbReference type="InterPro" id="IPR043504">
    <property type="entry name" value="Peptidase_S1_PA_chymotrypsin"/>
</dbReference>
<feature type="compositionally biased region" description="Low complexity" evidence="4">
    <location>
        <begin position="278"/>
        <end position="294"/>
    </location>
</feature>
<keyword evidence="3" id="KW-0378">Hydrolase</keyword>
<evidence type="ECO:0000256" key="1">
    <source>
        <dbReference type="ARBA" id="ARBA00010541"/>
    </source>
</evidence>
<sequence length="496" mass="53362">MINSLQISLNPMRITLLSVFGGVRGRYAGGRKDVYFIRWTGCPSSTDPLPALLKDAGNMALRACAAGSGYSCAKQLDKFISPTSLPLYQSCYEKLAEGKSPSGRPFSFGEPLLNNAYDLAFGELLRLYQKCFPKASSTMVKNFGIKLLHWSAHVLPRLFPNGSLAGGTPKFLWLGAPHEAEYLFLILLTRLGCDVAIFHPAGELSLPEELLAMSACVSGDAHPQVSFPDTCCTPFAGQEQDISPVTSPVKQPPVQKKPPVHSSRPPVAASNPSPPPQAVSRPSVVRSSPSRQQPIARPSPSQATPLSYEQLAKLAPSVVMIEVMDEYGQCKKTGSGVLIGDGNLILTNFHVVQGGRSYSIQMENDEHSYSTDELLKYHSLHDLALLRLLCPGRPIPIYNGPPLARGQNVVAIGSPLGLFNSVSDGIIAGFRQFEEVSMIQFTAPTSPGSSGGALLNQYGALIGIITAGFREGQNLNLAVDYQTIHQFARGFLPQGV</sequence>
<evidence type="ECO:0000256" key="3">
    <source>
        <dbReference type="ARBA" id="ARBA00022801"/>
    </source>
</evidence>
<dbReference type="PANTHER" id="PTHR43343">
    <property type="entry name" value="PEPTIDASE S12"/>
    <property type="match status" value="1"/>
</dbReference>
<dbReference type="KEGG" id="sman:C12CBH8_15970"/>
<dbReference type="PRINTS" id="PR00834">
    <property type="entry name" value="PROTEASES2C"/>
</dbReference>
<comment type="similarity">
    <text evidence="1">Belongs to the peptidase S1C family.</text>
</comment>
<dbReference type="SUPFAM" id="SSF50494">
    <property type="entry name" value="Trypsin-like serine proteases"/>
    <property type="match status" value="1"/>
</dbReference>
<dbReference type="Proteomes" id="UP000593890">
    <property type="component" value="Chromosome"/>
</dbReference>
<dbReference type="GO" id="GO:0006508">
    <property type="term" value="P:proteolysis"/>
    <property type="evidence" value="ECO:0007669"/>
    <property type="project" value="UniProtKB-KW"/>
</dbReference>
<keyword evidence="2 6" id="KW-0645">Protease</keyword>
<keyword evidence="7" id="KW-1185">Reference proteome</keyword>
<dbReference type="InterPro" id="IPR009003">
    <property type="entry name" value="Peptidase_S1_PA"/>
</dbReference>
<dbReference type="InterPro" id="IPR001940">
    <property type="entry name" value="Peptidase_S1C"/>
</dbReference>
<dbReference type="Pfam" id="PF13365">
    <property type="entry name" value="Trypsin_2"/>
    <property type="match status" value="1"/>
</dbReference>
<dbReference type="AlphaFoldDB" id="A0A7I8D2B3"/>
<feature type="compositionally biased region" description="Low complexity" evidence="4">
    <location>
        <begin position="243"/>
        <end position="254"/>
    </location>
</feature>
<feature type="domain" description="Putative component of 'biosynthetic module'" evidence="5">
    <location>
        <begin position="118"/>
        <end position="203"/>
    </location>
</feature>
<reference evidence="7" key="1">
    <citation type="submission" date="2020-07" db="EMBL/GenBank/DDBJ databases">
        <title>Complete genome sequencing of Clostridia bacterium strain 12CBH8.</title>
        <authorList>
            <person name="Sakamoto M."/>
            <person name="Murakami T."/>
            <person name="Mori H."/>
        </authorList>
    </citation>
    <scope>NUCLEOTIDE SEQUENCE [LARGE SCALE GENOMIC DNA]</scope>
    <source>
        <strain evidence="7">12CBH8</strain>
    </source>
</reference>
<dbReference type="GO" id="GO:0004252">
    <property type="term" value="F:serine-type endopeptidase activity"/>
    <property type="evidence" value="ECO:0007669"/>
    <property type="project" value="InterPro"/>
</dbReference>
<dbReference type="EMBL" id="AP023321">
    <property type="protein sequence ID" value="BCI60958.1"/>
    <property type="molecule type" value="Genomic_DNA"/>
</dbReference>
<evidence type="ECO:0000256" key="2">
    <source>
        <dbReference type="ARBA" id="ARBA00022670"/>
    </source>
</evidence>
<dbReference type="Pfam" id="PF14266">
    <property type="entry name" value="YceG_bac"/>
    <property type="match status" value="1"/>
</dbReference>
<dbReference type="InterPro" id="IPR051201">
    <property type="entry name" value="Chloro_Bact_Ser_Proteases"/>
</dbReference>
<evidence type="ECO:0000313" key="7">
    <source>
        <dbReference type="Proteomes" id="UP000593890"/>
    </source>
</evidence>
<evidence type="ECO:0000259" key="5">
    <source>
        <dbReference type="Pfam" id="PF14266"/>
    </source>
</evidence>
<evidence type="ECO:0000256" key="4">
    <source>
        <dbReference type="SAM" id="MobiDB-lite"/>
    </source>
</evidence>
<organism evidence="6 7">
    <name type="scientific">Solibaculum mannosilyticum</name>
    <dbReference type="NCBI Taxonomy" id="2780922"/>
    <lineage>
        <taxon>Bacteria</taxon>
        <taxon>Bacillati</taxon>
        <taxon>Bacillota</taxon>
        <taxon>Clostridia</taxon>
        <taxon>Eubacteriales</taxon>
        <taxon>Oscillospiraceae</taxon>
        <taxon>Solibaculum</taxon>
    </lineage>
</organism>
<evidence type="ECO:0000313" key="6">
    <source>
        <dbReference type="EMBL" id="BCI60958.1"/>
    </source>
</evidence>
<feature type="compositionally biased region" description="Low complexity" evidence="4">
    <location>
        <begin position="260"/>
        <end position="271"/>
    </location>
</feature>
<dbReference type="PANTHER" id="PTHR43343:SF3">
    <property type="entry name" value="PROTEASE DO-LIKE 8, CHLOROPLASTIC"/>
    <property type="match status" value="1"/>
</dbReference>
<dbReference type="RefSeq" id="WP_215532978.1">
    <property type="nucleotide sequence ID" value="NZ_AP023321.1"/>
</dbReference>
<dbReference type="InterPro" id="IPR025647">
    <property type="entry name" value="YceG_bac"/>
</dbReference>
<proteinExistence type="inferred from homology"/>
<accession>A0A7I8D2B3</accession>
<name>A0A7I8D2B3_9FIRM</name>
<protein>
    <submittedName>
        <fullName evidence="6">Serine protease</fullName>
    </submittedName>
</protein>
<dbReference type="Gene3D" id="2.40.10.10">
    <property type="entry name" value="Trypsin-like serine proteases"/>
    <property type="match status" value="2"/>
</dbReference>
<feature type="region of interest" description="Disordered" evidence="4">
    <location>
        <begin position="242"/>
        <end position="304"/>
    </location>
</feature>
<gene>
    <name evidence="6" type="ORF">C12CBH8_15970</name>
</gene>